<name>A0A6J2ULY6_CHACN</name>
<dbReference type="PANTHER" id="PTHR15933:SF1">
    <property type="entry name" value="F-BOX ONLY PROTEIN 40"/>
    <property type="match status" value="1"/>
</dbReference>
<dbReference type="PROSITE" id="PS50145">
    <property type="entry name" value="ZF_TRAF"/>
    <property type="match status" value="1"/>
</dbReference>
<evidence type="ECO:0000256" key="6">
    <source>
        <dbReference type="SAM" id="MobiDB-lite"/>
    </source>
</evidence>
<feature type="compositionally biased region" description="Basic and acidic residues" evidence="6">
    <location>
        <begin position="1"/>
        <end position="13"/>
    </location>
</feature>
<dbReference type="SUPFAM" id="SSF81383">
    <property type="entry name" value="F-box domain"/>
    <property type="match status" value="1"/>
</dbReference>
<dbReference type="Gene3D" id="3.30.40.10">
    <property type="entry name" value="Zinc/RING finger domain, C3HC4 (zinc finger)"/>
    <property type="match status" value="1"/>
</dbReference>
<dbReference type="Pfam" id="PF15965">
    <property type="entry name" value="zf-TRAF_2"/>
    <property type="match status" value="1"/>
</dbReference>
<dbReference type="InterPro" id="IPR031890">
    <property type="entry name" value="Fbxo30/Fbxo40"/>
</dbReference>
<organism evidence="9 10">
    <name type="scientific">Chanos chanos</name>
    <name type="common">Milkfish</name>
    <name type="synonym">Mugil chanos</name>
    <dbReference type="NCBI Taxonomy" id="29144"/>
    <lineage>
        <taxon>Eukaryota</taxon>
        <taxon>Metazoa</taxon>
        <taxon>Chordata</taxon>
        <taxon>Craniata</taxon>
        <taxon>Vertebrata</taxon>
        <taxon>Euteleostomi</taxon>
        <taxon>Actinopterygii</taxon>
        <taxon>Neopterygii</taxon>
        <taxon>Teleostei</taxon>
        <taxon>Ostariophysi</taxon>
        <taxon>Gonorynchiformes</taxon>
        <taxon>Chanidae</taxon>
        <taxon>Chanos</taxon>
    </lineage>
</organism>
<evidence type="ECO:0000256" key="2">
    <source>
        <dbReference type="ARBA" id="ARBA00022771"/>
    </source>
</evidence>
<feature type="domain" description="TRAF-type" evidence="7">
    <location>
        <begin position="182"/>
        <end position="240"/>
    </location>
</feature>
<evidence type="ECO:0000256" key="4">
    <source>
        <dbReference type="ARBA" id="ARBA00022833"/>
    </source>
</evidence>
<dbReference type="Gene3D" id="1.20.1280.50">
    <property type="match status" value="1"/>
</dbReference>
<evidence type="ECO:0000256" key="3">
    <source>
        <dbReference type="ARBA" id="ARBA00022786"/>
    </source>
</evidence>
<dbReference type="PROSITE" id="PS50181">
    <property type="entry name" value="FBOX"/>
    <property type="match status" value="1"/>
</dbReference>
<evidence type="ECO:0000256" key="5">
    <source>
        <dbReference type="PROSITE-ProRule" id="PRU00207"/>
    </source>
</evidence>
<proteinExistence type="predicted"/>
<dbReference type="PANTHER" id="PTHR15933">
    <property type="entry name" value="PROTEIN CBG16327"/>
    <property type="match status" value="1"/>
</dbReference>
<keyword evidence="4 5" id="KW-0862">Zinc</keyword>
<dbReference type="InterPro" id="IPR043013">
    <property type="entry name" value="Znf_TRAF_N"/>
</dbReference>
<gene>
    <name evidence="10" type="primary">LOC115804707</name>
</gene>
<feature type="compositionally biased region" description="Basic and acidic residues" evidence="6">
    <location>
        <begin position="367"/>
        <end position="392"/>
    </location>
</feature>
<dbReference type="Gene3D" id="3.30.40.150">
    <property type="entry name" value="TRAF-like zinc-finger, N-terminal subdomain"/>
    <property type="match status" value="1"/>
</dbReference>
<protein>
    <submittedName>
        <fullName evidence="10">LOW QUALITY PROTEIN: F-box only protein 40</fullName>
    </submittedName>
</protein>
<feature type="region of interest" description="Disordered" evidence="6">
    <location>
        <begin position="1"/>
        <end position="39"/>
    </location>
</feature>
<evidence type="ECO:0000259" key="8">
    <source>
        <dbReference type="PROSITE" id="PS50181"/>
    </source>
</evidence>
<keyword evidence="9" id="KW-1185">Reference proteome</keyword>
<dbReference type="RefSeq" id="XP_030621074.1">
    <property type="nucleotide sequence ID" value="XM_030765214.1"/>
</dbReference>
<keyword evidence="1 5" id="KW-0479">Metal-binding</keyword>
<dbReference type="SUPFAM" id="SSF49599">
    <property type="entry name" value="TRAF domain-like"/>
    <property type="match status" value="1"/>
</dbReference>
<evidence type="ECO:0000313" key="10">
    <source>
        <dbReference type="RefSeq" id="XP_030621074.1"/>
    </source>
</evidence>
<keyword evidence="3" id="KW-0833">Ubl conjugation pathway</keyword>
<dbReference type="GeneID" id="115804707"/>
<dbReference type="InParanoid" id="A0A6J2ULY6"/>
<dbReference type="GO" id="GO:0008270">
    <property type="term" value="F:zinc ion binding"/>
    <property type="evidence" value="ECO:0007669"/>
    <property type="project" value="UniProtKB-KW"/>
</dbReference>
<dbReference type="AlphaFoldDB" id="A0A6J2ULY6"/>
<feature type="region of interest" description="Disordered" evidence="6">
    <location>
        <begin position="364"/>
        <end position="409"/>
    </location>
</feature>
<accession>A0A6J2ULY6</accession>
<dbReference type="OrthoDB" id="5918172at2759"/>
<feature type="domain" description="F-box" evidence="8">
    <location>
        <begin position="693"/>
        <end position="744"/>
    </location>
</feature>
<dbReference type="Pfam" id="PF15966">
    <property type="entry name" value="F-box_4"/>
    <property type="match status" value="1"/>
</dbReference>
<dbReference type="InterPro" id="IPR036047">
    <property type="entry name" value="F-box-like_dom_sf"/>
</dbReference>
<dbReference type="InterPro" id="IPR001810">
    <property type="entry name" value="F-box_dom"/>
</dbReference>
<evidence type="ECO:0000313" key="9">
    <source>
        <dbReference type="Proteomes" id="UP000504632"/>
    </source>
</evidence>
<evidence type="ECO:0000259" key="7">
    <source>
        <dbReference type="PROSITE" id="PS50145"/>
    </source>
</evidence>
<reference evidence="10" key="1">
    <citation type="submission" date="2025-08" db="UniProtKB">
        <authorList>
            <consortium name="RefSeq"/>
        </authorList>
    </citation>
    <scope>IDENTIFICATION</scope>
</reference>
<evidence type="ECO:0000256" key="1">
    <source>
        <dbReference type="ARBA" id="ARBA00022723"/>
    </source>
</evidence>
<dbReference type="InterPro" id="IPR013083">
    <property type="entry name" value="Znf_RING/FYVE/PHD"/>
</dbReference>
<dbReference type="GO" id="GO:0061630">
    <property type="term" value="F:ubiquitin protein ligase activity"/>
    <property type="evidence" value="ECO:0007669"/>
    <property type="project" value="InterPro"/>
</dbReference>
<dbReference type="Proteomes" id="UP000504632">
    <property type="component" value="Chromosome 2"/>
</dbReference>
<feature type="compositionally biased region" description="Low complexity" evidence="6">
    <location>
        <begin position="394"/>
        <end position="406"/>
    </location>
</feature>
<sequence>MNPEEAGEHKSDHSSTGGQLPTGDPTFVREKFKQAPESAKYSQCHRSRLDMADELVPNCFTSSAPSSLSLVSDLPLNGHPPTGRVTKAEIIQSCDIAVVTAQSKHGDERSKALKSKFQLSFGVNRTIAQGRNGRSSTELHKHCEKCFNRHCRAAVEISVSCVVISCRLHCGATFHLCKEDEHRLLCPNEKVPCLNAHYGCPFSMPRYRLAQHLEVCPASLVSCSLEWNRWPVAETDTTFCQSAVKDPNCMDQLDIAMALRDQKCLFSSIKMKTLFPELIERTEGPVNHESGGASGGDDLLDCKVKSLLPTGENPGEGADWAGVQELSQEEREALAKSKDVACLESYNMWEDIFKKEMGGCKQTVKNLESKDNPDGEQEDRSSLKNNDPKEDPQGDQGSSSSDSVDVTKTGFAPWQDGVLERLRKEANIAEYNMYLVHHGSMLINFGQLAACTPKEKDFVYGNLEPIEVQTLCSYTVPTSYRAKRNHMKDPSQRAKRVNQSVDTFDLGVSTEDLPKSDEVSATLLCSLEREWRGHQICETVATDGLYVDFGTQTYDFPSAPFKATASLADVVVDKVPSLHLQVQTECVTRRHNKASSAFTYLCCHTFRRDEYPLHFQNVHADIQSNLHGWFEQRCPLAYLGCTFSQRRFRPSTYRAVVTYNQDLGTFSLQPEIPPSLLQGGKTTSSEHKRARNLDPLSRLPFELLQHIAGFLDSQSLSQLSQVSQLMREVCGTLLHERGMVFLKWEKKTYSHGESHWKARKKVWQFSTLFSRVDKWRFEDMPSIAEHLRVCPFYHTESRSEPVALVSMGNVTDKEAKS</sequence>
<dbReference type="GO" id="GO:0005737">
    <property type="term" value="C:cytoplasm"/>
    <property type="evidence" value="ECO:0007669"/>
    <property type="project" value="TreeGrafter"/>
</dbReference>
<feature type="zinc finger region" description="TRAF-type" evidence="5">
    <location>
        <begin position="182"/>
        <end position="240"/>
    </location>
</feature>
<keyword evidence="2 5" id="KW-0863">Zinc-finger</keyword>
<dbReference type="InterPro" id="IPR001293">
    <property type="entry name" value="Znf_TRAF"/>
</dbReference>